<dbReference type="CDD" id="cd04301">
    <property type="entry name" value="NAT_SF"/>
    <property type="match status" value="1"/>
</dbReference>
<keyword evidence="1" id="KW-0808">Transferase</keyword>
<dbReference type="InterPro" id="IPR016181">
    <property type="entry name" value="Acyl_CoA_acyltransferase"/>
</dbReference>
<dbReference type="PROSITE" id="PS51186">
    <property type="entry name" value="GNAT"/>
    <property type="match status" value="1"/>
</dbReference>
<sequence length="367" mass="40063">MTTWSIRELPVPTSLDSPGAWLLHGMVDAQNEAIRAAWGSDDFATTPLRALSQLQHQVDSRRLRFVAVDESADAADPGRVLGFARLDLPLADNTHRGWLEMGVRPGHRGRGIGDALHTAACDAARAEGRTRLMTETEQAVEPPPGPGTLAAPTGEGLVSGTDVPVRFALARGWTLEQVVRHSRLDLPLDLAVLEEHRARAAAAAGPDYRPVTWVDATPASLVEQMAALHVSMSEDEPSGALDVEQEVWDAARVLRDDAQTLGRGEHLLTTAVEHVPSGRLVAYSQLMIPPHTDEFAGQGDTLVDREHRGHRLGMLVKAVQLQRLVEQRPSVRRISTWNAEENRWMLAINIDLGFRPAGGCGVWQRSL</sequence>
<keyword evidence="2" id="KW-0012">Acyltransferase</keyword>
<gene>
    <name evidence="4" type="ORF">NP048_01300</name>
</gene>
<dbReference type="EMBL" id="CP101987">
    <property type="protein sequence ID" value="UUI72134.1"/>
    <property type="molecule type" value="Genomic_DNA"/>
</dbReference>
<evidence type="ECO:0000259" key="3">
    <source>
        <dbReference type="PROSITE" id="PS51186"/>
    </source>
</evidence>
<name>A0ABY5KPF1_9CELL</name>
<dbReference type="RefSeq" id="WP_227577167.1">
    <property type="nucleotide sequence ID" value="NZ_CP101987.1"/>
</dbReference>
<dbReference type="InterPro" id="IPR000182">
    <property type="entry name" value="GNAT_dom"/>
</dbReference>
<evidence type="ECO:0000313" key="4">
    <source>
        <dbReference type="EMBL" id="UUI72134.1"/>
    </source>
</evidence>
<feature type="domain" description="N-acetyltransferase" evidence="3">
    <location>
        <begin position="25"/>
        <end position="199"/>
    </location>
</feature>
<dbReference type="Proteomes" id="UP001316384">
    <property type="component" value="Chromosome"/>
</dbReference>
<reference evidence="4 5" key="1">
    <citation type="submission" date="2022-07" db="EMBL/GenBank/DDBJ databases">
        <title>Novel species in genus cellulomonas.</title>
        <authorList>
            <person name="Ye L."/>
        </authorList>
    </citation>
    <scope>NUCLEOTIDE SEQUENCE [LARGE SCALE GENOMIC DNA]</scope>
    <source>
        <strain evidence="5">zg-B89</strain>
    </source>
</reference>
<organism evidence="4 5">
    <name type="scientific">Cellulomonas xiejunii</name>
    <dbReference type="NCBI Taxonomy" id="2968083"/>
    <lineage>
        <taxon>Bacteria</taxon>
        <taxon>Bacillati</taxon>
        <taxon>Actinomycetota</taxon>
        <taxon>Actinomycetes</taxon>
        <taxon>Micrococcales</taxon>
        <taxon>Cellulomonadaceae</taxon>
        <taxon>Cellulomonas</taxon>
    </lineage>
</organism>
<evidence type="ECO:0000256" key="1">
    <source>
        <dbReference type="ARBA" id="ARBA00022679"/>
    </source>
</evidence>
<dbReference type="Pfam" id="PF00583">
    <property type="entry name" value="Acetyltransf_1"/>
    <property type="match status" value="1"/>
</dbReference>
<evidence type="ECO:0000313" key="5">
    <source>
        <dbReference type="Proteomes" id="UP001316384"/>
    </source>
</evidence>
<dbReference type="InterPro" id="IPR050832">
    <property type="entry name" value="Bact_Acetyltransf"/>
</dbReference>
<keyword evidence="5" id="KW-1185">Reference proteome</keyword>
<dbReference type="PANTHER" id="PTHR43877">
    <property type="entry name" value="AMINOALKYLPHOSPHONATE N-ACETYLTRANSFERASE-RELATED-RELATED"/>
    <property type="match status" value="1"/>
</dbReference>
<proteinExistence type="predicted"/>
<accession>A0ABY5KPF1</accession>
<dbReference type="SUPFAM" id="SSF55729">
    <property type="entry name" value="Acyl-CoA N-acyltransferases (Nat)"/>
    <property type="match status" value="2"/>
</dbReference>
<dbReference type="Gene3D" id="3.40.630.30">
    <property type="match status" value="1"/>
</dbReference>
<evidence type="ECO:0000256" key="2">
    <source>
        <dbReference type="ARBA" id="ARBA00023315"/>
    </source>
</evidence>
<protein>
    <submittedName>
        <fullName evidence="4">GNAT family N-acetyltransferase</fullName>
    </submittedName>
</protein>